<evidence type="ECO:0000256" key="2">
    <source>
        <dbReference type="SAM" id="SignalP"/>
    </source>
</evidence>
<dbReference type="PANTHER" id="PTHR22946">
    <property type="entry name" value="DIENELACTONE HYDROLASE DOMAIN-CONTAINING PROTEIN-RELATED"/>
    <property type="match status" value="1"/>
</dbReference>
<keyword evidence="5" id="KW-1185">Reference proteome</keyword>
<dbReference type="InterPro" id="IPR050261">
    <property type="entry name" value="FrsA_esterase"/>
</dbReference>
<protein>
    <recommendedName>
        <fullName evidence="3">Serine aminopeptidase S33 domain-containing protein</fullName>
    </recommendedName>
</protein>
<feature type="signal peptide" evidence="2">
    <location>
        <begin position="1"/>
        <end position="20"/>
    </location>
</feature>
<dbReference type="PANTHER" id="PTHR22946:SF9">
    <property type="entry name" value="POLYKETIDE TRANSFERASE AF380"/>
    <property type="match status" value="1"/>
</dbReference>
<evidence type="ECO:0000256" key="1">
    <source>
        <dbReference type="ARBA" id="ARBA00022801"/>
    </source>
</evidence>
<proteinExistence type="predicted"/>
<sequence>MYKKMLVSLSAVLAFTAAGAVVAPNESARTASAAVQEGESTHETISGNTGSSLLVEGDIAFEYPGSNGVTLRGSVRLPDSYQEGQTYPVVILSHGVFGDRNQQGMFTSMTDALKQKGFVTVRFDFNGYGESGGTLINNSIKSEKEDLHAIIDYVKTLSYVDQSRINLVGYSMGGAATSLVAGERPNDIHSIALWAPAAILVDDAERGDFFGTKVDVNNLPDEVSVFGGMFTFGKKWFEDAIGLDIYGIASQYTGSAFIVHGEKDAVVPMSYSERYQEVYSKNTKLVSVKDGEHVLSGKPLEQAIKRTVNFLNNQNNRQN</sequence>
<dbReference type="Gene3D" id="3.40.50.1820">
    <property type="entry name" value="alpha/beta hydrolase"/>
    <property type="match status" value="1"/>
</dbReference>
<feature type="domain" description="Serine aminopeptidase S33" evidence="3">
    <location>
        <begin position="89"/>
        <end position="198"/>
    </location>
</feature>
<dbReference type="EMBL" id="BMLN01000015">
    <property type="protein sequence ID" value="GGO08318.1"/>
    <property type="molecule type" value="Genomic_DNA"/>
</dbReference>
<evidence type="ECO:0000313" key="4">
    <source>
        <dbReference type="EMBL" id="GGO08318.1"/>
    </source>
</evidence>
<feature type="chain" id="PRO_5046298121" description="Serine aminopeptidase S33 domain-containing protein" evidence="2">
    <location>
        <begin position="21"/>
        <end position="319"/>
    </location>
</feature>
<dbReference type="RefSeq" id="WP_018978913.1">
    <property type="nucleotide sequence ID" value="NZ_BMLN01000015.1"/>
</dbReference>
<dbReference type="InterPro" id="IPR022742">
    <property type="entry name" value="Hydrolase_4"/>
</dbReference>
<name>A0ABQ2LAE8_9BACL</name>
<dbReference type="SUPFAM" id="SSF53474">
    <property type="entry name" value="alpha/beta-Hydrolases"/>
    <property type="match status" value="1"/>
</dbReference>
<comment type="caution">
    <text evidence="4">The sequence shown here is derived from an EMBL/GenBank/DDBJ whole genome shotgun (WGS) entry which is preliminary data.</text>
</comment>
<dbReference type="InterPro" id="IPR029058">
    <property type="entry name" value="AB_hydrolase_fold"/>
</dbReference>
<keyword evidence="2" id="KW-0732">Signal</keyword>
<reference evidence="5" key="1">
    <citation type="journal article" date="2019" name="Int. J. Syst. Evol. Microbiol.">
        <title>The Global Catalogue of Microorganisms (GCM) 10K type strain sequencing project: providing services to taxonomists for standard genome sequencing and annotation.</title>
        <authorList>
            <consortium name="The Broad Institute Genomics Platform"/>
            <consortium name="The Broad Institute Genome Sequencing Center for Infectious Disease"/>
            <person name="Wu L."/>
            <person name="Ma J."/>
        </authorList>
    </citation>
    <scope>NUCLEOTIDE SEQUENCE [LARGE SCALE GENOMIC DNA]</scope>
    <source>
        <strain evidence="5">CGMCC 1.6964</strain>
    </source>
</reference>
<organism evidence="4 5">
    <name type="scientific">Saccharibacillus kuerlensis</name>
    <dbReference type="NCBI Taxonomy" id="459527"/>
    <lineage>
        <taxon>Bacteria</taxon>
        <taxon>Bacillati</taxon>
        <taxon>Bacillota</taxon>
        <taxon>Bacilli</taxon>
        <taxon>Bacillales</taxon>
        <taxon>Paenibacillaceae</taxon>
        <taxon>Saccharibacillus</taxon>
    </lineage>
</organism>
<dbReference type="Pfam" id="PF12146">
    <property type="entry name" value="Hydrolase_4"/>
    <property type="match status" value="1"/>
</dbReference>
<accession>A0ABQ2LAE8</accession>
<keyword evidence="1" id="KW-0378">Hydrolase</keyword>
<evidence type="ECO:0000259" key="3">
    <source>
        <dbReference type="Pfam" id="PF12146"/>
    </source>
</evidence>
<dbReference type="Proteomes" id="UP000606653">
    <property type="component" value="Unassembled WGS sequence"/>
</dbReference>
<evidence type="ECO:0000313" key="5">
    <source>
        <dbReference type="Proteomes" id="UP000606653"/>
    </source>
</evidence>
<gene>
    <name evidence="4" type="ORF">GCM10010969_37660</name>
</gene>